<protein>
    <recommendedName>
        <fullName evidence="2">DUF2292 domain-containing protein</fullName>
    </recommendedName>
</protein>
<reference evidence="1" key="1">
    <citation type="journal article" date="2015" name="Nature">
        <title>Complex archaea that bridge the gap between prokaryotes and eukaryotes.</title>
        <authorList>
            <person name="Spang A."/>
            <person name="Saw J.H."/>
            <person name="Jorgensen S.L."/>
            <person name="Zaremba-Niedzwiedzka K."/>
            <person name="Martijn J."/>
            <person name="Lind A.E."/>
            <person name="van Eijk R."/>
            <person name="Schleper C."/>
            <person name="Guy L."/>
            <person name="Ettema T.J."/>
        </authorList>
    </citation>
    <scope>NUCLEOTIDE SEQUENCE</scope>
</reference>
<accession>A0A0F9SRX6</accession>
<dbReference type="Pfam" id="PF10055">
    <property type="entry name" value="DUF2292"/>
    <property type="match status" value="1"/>
</dbReference>
<name>A0A0F9SRX6_9ZZZZ</name>
<evidence type="ECO:0008006" key="2">
    <source>
        <dbReference type="Google" id="ProtNLM"/>
    </source>
</evidence>
<proteinExistence type="predicted"/>
<gene>
    <name evidence="1" type="ORF">LCGC14_0418210</name>
</gene>
<comment type="caution">
    <text evidence="1">The sequence shown here is derived from an EMBL/GenBank/DDBJ whole genome shotgun (WGS) entry which is preliminary data.</text>
</comment>
<dbReference type="InterPro" id="IPR018743">
    <property type="entry name" value="DUF2292"/>
</dbReference>
<dbReference type="AlphaFoldDB" id="A0A0F9SRX6"/>
<organism evidence="1">
    <name type="scientific">marine sediment metagenome</name>
    <dbReference type="NCBI Taxonomy" id="412755"/>
    <lineage>
        <taxon>unclassified sequences</taxon>
        <taxon>metagenomes</taxon>
        <taxon>ecological metagenomes</taxon>
    </lineage>
</organism>
<evidence type="ECO:0000313" key="1">
    <source>
        <dbReference type="EMBL" id="KKN71755.1"/>
    </source>
</evidence>
<dbReference type="EMBL" id="LAZR01000377">
    <property type="protein sequence ID" value="KKN71755.1"/>
    <property type="molecule type" value="Genomic_DNA"/>
</dbReference>
<sequence length="44" mass="5014">MSTEEQRLLEIIKELGFGNITVVVRKGVPVMVKTIEKDIKLDKD</sequence>